<evidence type="ECO:0000313" key="3">
    <source>
        <dbReference type="Proteomes" id="UP000295453"/>
    </source>
</evidence>
<dbReference type="RefSeq" id="WP_131581502.1">
    <property type="nucleotide sequence ID" value="NZ_SJZJ01000002.1"/>
</dbReference>
<sequence>MFNKRKKNAAPVEASPVSGAAADEAPATPVRPLDISEVDLEDGAPRVDLGGIVLTHVDGFEIRMQVEEASGEVQSVIFAGDQGALEVRAFAASRGGDMWDEIRPQIAADAAQRGGTATEADGRFGTELVCRVPGQLPDGSEVLQETRIVGIDGPRWFVRATLIGAPVRDDAVRPAYDQALLSLIVRRGAGAMAPGDPLPLAVPSDARRV</sequence>
<organism evidence="2 3">
    <name type="scientific">Nocardioides jejuensis</name>
    <dbReference type="NCBI Taxonomy" id="2502782"/>
    <lineage>
        <taxon>Bacteria</taxon>
        <taxon>Bacillati</taxon>
        <taxon>Actinomycetota</taxon>
        <taxon>Actinomycetes</taxon>
        <taxon>Propionibacteriales</taxon>
        <taxon>Nocardioidaceae</taxon>
        <taxon>Nocardioides</taxon>
    </lineage>
</organism>
<gene>
    <name evidence="2" type="ORF">EPD65_02130</name>
</gene>
<evidence type="ECO:0000313" key="2">
    <source>
        <dbReference type="EMBL" id="TCJ30857.1"/>
    </source>
</evidence>
<keyword evidence="3" id="KW-1185">Reference proteome</keyword>
<dbReference type="AlphaFoldDB" id="A0A4R1CJ39"/>
<dbReference type="EMBL" id="SJZJ01000002">
    <property type="protein sequence ID" value="TCJ30857.1"/>
    <property type="molecule type" value="Genomic_DNA"/>
</dbReference>
<proteinExistence type="predicted"/>
<dbReference type="OrthoDB" id="8480367at2"/>
<dbReference type="InterPro" id="IPR022183">
    <property type="entry name" value="DUF3710"/>
</dbReference>
<evidence type="ECO:0000256" key="1">
    <source>
        <dbReference type="SAM" id="MobiDB-lite"/>
    </source>
</evidence>
<comment type="caution">
    <text evidence="2">The sequence shown here is derived from an EMBL/GenBank/DDBJ whole genome shotgun (WGS) entry which is preliminary data.</text>
</comment>
<dbReference type="Proteomes" id="UP000295453">
    <property type="component" value="Unassembled WGS sequence"/>
</dbReference>
<name>A0A4R1CJ39_9ACTN</name>
<accession>A0A4R1CJ39</accession>
<reference evidence="2 3" key="1">
    <citation type="submission" date="2019-03" db="EMBL/GenBank/DDBJ databases">
        <authorList>
            <person name="Kim M.K.M."/>
        </authorList>
    </citation>
    <scope>NUCLEOTIDE SEQUENCE [LARGE SCALE GENOMIC DNA]</scope>
    <source>
        <strain evidence="2 3">18JY15-6</strain>
    </source>
</reference>
<protein>
    <submittedName>
        <fullName evidence="2">DUF3710 domain-containing protein</fullName>
    </submittedName>
</protein>
<feature type="region of interest" description="Disordered" evidence="1">
    <location>
        <begin position="1"/>
        <end position="32"/>
    </location>
</feature>
<dbReference type="Pfam" id="PF12502">
    <property type="entry name" value="DUF3710"/>
    <property type="match status" value="1"/>
</dbReference>